<protein>
    <submittedName>
        <fullName evidence="1">Uncharacterized protein</fullName>
    </submittedName>
</protein>
<reference evidence="1" key="1">
    <citation type="submission" date="2014-09" db="EMBL/GenBank/DDBJ databases">
        <authorList>
            <person name="Magalhaes I.L.F."/>
            <person name="Oliveira U."/>
            <person name="Santos F.R."/>
            <person name="Vidigal T.H.D.A."/>
            <person name="Brescovit A.D."/>
            <person name="Santos A.J."/>
        </authorList>
    </citation>
    <scope>NUCLEOTIDE SEQUENCE</scope>
    <source>
        <tissue evidence="1">Shoot tissue taken approximately 20 cm above the soil surface</tissue>
    </source>
</reference>
<organism evidence="1">
    <name type="scientific">Arundo donax</name>
    <name type="common">Giant reed</name>
    <name type="synonym">Donax arundinaceus</name>
    <dbReference type="NCBI Taxonomy" id="35708"/>
    <lineage>
        <taxon>Eukaryota</taxon>
        <taxon>Viridiplantae</taxon>
        <taxon>Streptophyta</taxon>
        <taxon>Embryophyta</taxon>
        <taxon>Tracheophyta</taxon>
        <taxon>Spermatophyta</taxon>
        <taxon>Magnoliopsida</taxon>
        <taxon>Liliopsida</taxon>
        <taxon>Poales</taxon>
        <taxon>Poaceae</taxon>
        <taxon>PACMAD clade</taxon>
        <taxon>Arundinoideae</taxon>
        <taxon>Arundineae</taxon>
        <taxon>Arundo</taxon>
    </lineage>
</organism>
<accession>A0A0A8Y4A5</accession>
<reference evidence="1" key="2">
    <citation type="journal article" date="2015" name="Data Brief">
        <title>Shoot transcriptome of the giant reed, Arundo donax.</title>
        <authorList>
            <person name="Barrero R.A."/>
            <person name="Guerrero F.D."/>
            <person name="Moolhuijzen P."/>
            <person name="Goolsby J.A."/>
            <person name="Tidwell J."/>
            <person name="Bellgard S.E."/>
            <person name="Bellgard M.I."/>
        </authorList>
    </citation>
    <scope>NUCLEOTIDE SEQUENCE</scope>
    <source>
        <tissue evidence="1">Shoot tissue taken approximately 20 cm above the soil surface</tissue>
    </source>
</reference>
<dbReference type="EMBL" id="GBRH01277176">
    <property type="protein sequence ID" value="JAD20719.1"/>
    <property type="molecule type" value="Transcribed_RNA"/>
</dbReference>
<sequence length="22" mass="2497">MDKIACILVGIDKCQLNKKYVT</sequence>
<dbReference type="AlphaFoldDB" id="A0A0A8Y4A5"/>
<proteinExistence type="predicted"/>
<evidence type="ECO:0000313" key="1">
    <source>
        <dbReference type="EMBL" id="JAD20719.1"/>
    </source>
</evidence>
<name>A0A0A8Y4A5_ARUDO</name>